<evidence type="ECO:0000256" key="3">
    <source>
        <dbReference type="ARBA" id="ARBA00022801"/>
    </source>
</evidence>
<dbReference type="PRINTS" id="PR00705">
    <property type="entry name" value="PAPAIN"/>
</dbReference>
<dbReference type="Gene3D" id="3.90.70.10">
    <property type="entry name" value="Cysteine proteinases"/>
    <property type="match status" value="1"/>
</dbReference>
<dbReference type="OrthoDB" id="10253408at2759"/>
<dbReference type="GO" id="GO:0006508">
    <property type="term" value="P:proteolysis"/>
    <property type="evidence" value="ECO:0007669"/>
    <property type="project" value="UniProtKB-KW"/>
</dbReference>
<evidence type="ECO:0000259" key="12">
    <source>
        <dbReference type="SMART" id="SM00848"/>
    </source>
</evidence>
<keyword evidence="14" id="KW-1185">Reference proteome</keyword>
<proteinExistence type="inferred from homology"/>
<evidence type="ECO:0000313" key="13">
    <source>
        <dbReference type="EMBL" id="CAD7088603.1"/>
    </source>
</evidence>
<evidence type="ECO:0000256" key="7">
    <source>
        <dbReference type="ARBA" id="ARBA00036319"/>
    </source>
</evidence>
<dbReference type="AlphaFoldDB" id="A0A7R8UX11"/>
<dbReference type="SMART" id="SM00645">
    <property type="entry name" value="Pept_C1"/>
    <property type="match status" value="1"/>
</dbReference>
<evidence type="ECO:0000259" key="11">
    <source>
        <dbReference type="SMART" id="SM00645"/>
    </source>
</evidence>
<feature type="domain" description="Cathepsin propeptide inhibitor" evidence="12">
    <location>
        <begin position="29"/>
        <end position="89"/>
    </location>
</feature>
<dbReference type="InterPro" id="IPR013201">
    <property type="entry name" value="Prot_inhib_I29"/>
</dbReference>
<keyword evidence="5" id="KW-0865">Zymogen</keyword>
<feature type="domain" description="Peptidase C1A papain C-terminal" evidence="11">
    <location>
        <begin position="121"/>
        <end position="338"/>
    </location>
</feature>
<sequence>MILKGVLLLLISVKFVSANILYSDPIESWRKFKTEFGKHYHDIYSEKRHFRNYLQSWILTHKHNAKYFQSLVPYKLAINHLADFNREERLKFFYGFNLTMLKSTRGEGISATFLKPENVFIPKSINWTAEGAVTEVKDQEYCGSCWAFSATGALEGQQYRLSKKLISLSEQNLIDCSYDYGNNGCFGGLMTFSYEYVRENKGIDTEESYPYDGEDWMCRFDPKYVGATDKGYVEIPYGSEKALMEAVATVGPISVAIDAADEKFQLYKEGVYVGKSCNKYNVNHAVLIVGYGTDSKTGLDYWLVKNSWGKKWGDKGYIKMVRNKNNANCIASYASYPLM</sequence>
<dbReference type="Pfam" id="PF00112">
    <property type="entry name" value="Peptidase_C1"/>
    <property type="match status" value="1"/>
</dbReference>
<dbReference type="Proteomes" id="UP000594454">
    <property type="component" value="Chromosome 4"/>
</dbReference>
<dbReference type="SMART" id="SM00848">
    <property type="entry name" value="Inhibitor_I29"/>
    <property type="match status" value="1"/>
</dbReference>
<keyword evidence="2" id="KW-0645">Protease</keyword>
<evidence type="ECO:0000256" key="2">
    <source>
        <dbReference type="ARBA" id="ARBA00022670"/>
    </source>
</evidence>
<keyword evidence="4" id="KW-0788">Thiol protease</keyword>
<dbReference type="InterPro" id="IPR013128">
    <property type="entry name" value="Peptidase_C1A"/>
</dbReference>
<dbReference type="CDD" id="cd02248">
    <property type="entry name" value="Peptidase_C1A"/>
    <property type="match status" value="1"/>
</dbReference>
<feature type="chain" id="PRO_5031521290" description="cathepsin L" evidence="10">
    <location>
        <begin position="19"/>
        <end position="339"/>
    </location>
</feature>
<dbReference type="InterPro" id="IPR025661">
    <property type="entry name" value="Pept_asp_AS"/>
</dbReference>
<dbReference type="GO" id="GO:0004197">
    <property type="term" value="F:cysteine-type endopeptidase activity"/>
    <property type="evidence" value="ECO:0007669"/>
    <property type="project" value="UniProtKB-EC"/>
</dbReference>
<dbReference type="PROSITE" id="PS00139">
    <property type="entry name" value="THIOL_PROTEASE_CYS"/>
    <property type="match status" value="1"/>
</dbReference>
<comment type="subunit">
    <text evidence="9">Dimer of a heavy and a light chain linked by disulfide bonds.</text>
</comment>
<feature type="signal peptide" evidence="10">
    <location>
        <begin position="1"/>
        <end position="18"/>
    </location>
</feature>
<dbReference type="EMBL" id="LR899012">
    <property type="protein sequence ID" value="CAD7088603.1"/>
    <property type="molecule type" value="Genomic_DNA"/>
</dbReference>
<comment type="similarity">
    <text evidence="1">Belongs to the peptidase C1 family.</text>
</comment>
<organism evidence="13 14">
    <name type="scientific">Hermetia illucens</name>
    <name type="common">Black soldier fly</name>
    <dbReference type="NCBI Taxonomy" id="343691"/>
    <lineage>
        <taxon>Eukaryota</taxon>
        <taxon>Metazoa</taxon>
        <taxon>Ecdysozoa</taxon>
        <taxon>Arthropoda</taxon>
        <taxon>Hexapoda</taxon>
        <taxon>Insecta</taxon>
        <taxon>Pterygota</taxon>
        <taxon>Neoptera</taxon>
        <taxon>Endopterygota</taxon>
        <taxon>Diptera</taxon>
        <taxon>Brachycera</taxon>
        <taxon>Stratiomyomorpha</taxon>
        <taxon>Stratiomyidae</taxon>
        <taxon>Hermetiinae</taxon>
        <taxon>Hermetia</taxon>
    </lineage>
</organism>
<evidence type="ECO:0000313" key="14">
    <source>
        <dbReference type="Proteomes" id="UP000594454"/>
    </source>
</evidence>
<protein>
    <recommendedName>
        <fullName evidence="8">cathepsin L</fullName>
        <ecNumber evidence="8">3.4.22.15</ecNumber>
    </recommendedName>
</protein>
<gene>
    <name evidence="13" type="ORF">HERILL_LOCUS11212</name>
</gene>
<keyword evidence="3" id="KW-0378">Hydrolase</keyword>
<dbReference type="EC" id="3.4.22.15" evidence="8"/>
<evidence type="ECO:0000256" key="6">
    <source>
        <dbReference type="ARBA" id="ARBA00023157"/>
    </source>
</evidence>
<keyword evidence="6" id="KW-1015">Disulfide bond</keyword>
<evidence type="ECO:0000256" key="5">
    <source>
        <dbReference type="ARBA" id="ARBA00023145"/>
    </source>
</evidence>
<accession>A0A7R8UX11</accession>
<dbReference type="OMA" id="CFAASND"/>
<dbReference type="PROSITE" id="PS00639">
    <property type="entry name" value="THIOL_PROTEASE_HIS"/>
    <property type="match status" value="1"/>
</dbReference>
<dbReference type="Pfam" id="PF08246">
    <property type="entry name" value="Inhibitor_I29"/>
    <property type="match status" value="1"/>
</dbReference>
<dbReference type="InterPro" id="IPR039417">
    <property type="entry name" value="Peptidase_C1A_papain-like"/>
</dbReference>
<evidence type="ECO:0000256" key="1">
    <source>
        <dbReference type="ARBA" id="ARBA00008455"/>
    </source>
</evidence>
<dbReference type="InterPro" id="IPR025660">
    <property type="entry name" value="Pept_his_AS"/>
</dbReference>
<dbReference type="FunFam" id="3.90.70.10:FF:000006">
    <property type="entry name" value="Cathepsin S"/>
    <property type="match status" value="1"/>
</dbReference>
<dbReference type="PROSITE" id="PS00640">
    <property type="entry name" value="THIOL_PROTEASE_ASN"/>
    <property type="match status" value="1"/>
</dbReference>
<evidence type="ECO:0000256" key="9">
    <source>
        <dbReference type="ARBA" id="ARBA00063237"/>
    </source>
</evidence>
<dbReference type="SUPFAM" id="SSF54001">
    <property type="entry name" value="Cysteine proteinases"/>
    <property type="match status" value="1"/>
</dbReference>
<keyword evidence="10" id="KW-0732">Signal</keyword>
<dbReference type="InterPro" id="IPR000668">
    <property type="entry name" value="Peptidase_C1A_C"/>
</dbReference>
<evidence type="ECO:0000256" key="10">
    <source>
        <dbReference type="SAM" id="SignalP"/>
    </source>
</evidence>
<dbReference type="InParanoid" id="A0A7R8UX11"/>
<evidence type="ECO:0000256" key="4">
    <source>
        <dbReference type="ARBA" id="ARBA00022807"/>
    </source>
</evidence>
<name>A0A7R8UX11_HERIL</name>
<dbReference type="InterPro" id="IPR038765">
    <property type="entry name" value="Papain-like_cys_pep_sf"/>
</dbReference>
<dbReference type="PANTHER" id="PTHR12411">
    <property type="entry name" value="CYSTEINE PROTEASE FAMILY C1-RELATED"/>
    <property type="match status" value="1"/>
</dbReference>
<dbReference type="InterPro" id="IPR000169">
    <property type="entry name" value="Pept_cys_AS"/>
</dbReference>
<comment type="catalytic activity">
    <reaction evidence="7">
        <text>Specificity close to that of papain. As compared to cathepsin B, cathepsin L exhibits higher activity toward protein substrates, but has little activity on Z-Arg-Arg-NHMec, and no peptidyl-dipeptidase activity.</text>
        <dbReference type="EC" id="3.4.22.15"/>
    </reaction>
</comment>
<evidence type="ECO:0000256" key="8">
    <source>
        <dbReference type="ARBA" id="ARBA00038911"/>
    </source>
</evidence>
<reference evidence="13 14" key="1">
    <citation type="submission" date="2020-11" db="EMBL/GenBank/DDBJ databases">
        <authorList>
            <person name="Wallbank WR R."/>
            <person name="Pardo Diaz C."/>
            <person name="Kozak K."/>
            <person name="Martin S."/>
            <person name="Jiggins C."/>
            <person name="Moest M."/>
            <person name="Warren A I."/>
            <person name="Generalovic N T."/>
            <person name="Byers J.R.P. K."/>
            <person name="Montejo-Kovacevich G."/>
            <person name="Yen C E."/>
        </authorList>
    </citation>
    <scope>NUCLEOTIDE SEQUENCE [LARGE SCALE GENOMIC DNA]</scope>
</reference>